<protein>
    <submittedName>
        <fullName evidence="1">Uncharacterized protein</fullName>
    </submittedName>
</protein>
<keyword evidence="2" id="KW-1185">Reference proteome</keyword>
<gene>
    <name evidence="1" type="ORF">E2C01_076520</name>
</gene>
<organism evidence="1 2">
    <name type="scientific">Portunus trituberculatus</name>
    <name type="common">Swimming crab</name>
    <name type="synonym">Neptunus trituberculatus</name>
    <dbReference type="NCBI Taxonomy" id="210409"/>
    <lineage>
        <taxon>Eukaryota</taxon>
        <taxon>Metazoa</taxon>
        <taxon>Ecdysozoa</taxon>
        <taxon>Arthropoda</taxon>
        <taxon>Crustacea</taxon>
        <taxon>Multicrustacea</taxon>
        <taxon>Malacostraca</taxon>
        <taxon>Eumalacostraca</taxon>
        <taxon>Eucarida</taxon>
        <taxon>Decapoda</taxon>
        <taxon>Pleocyemata</taxon>
        <taxon>Brachyura</taxon>
        <taxon>Eubrachyura</taxon>
        <taxon>Portunoidea</taxon>
        <taxon>Portunidae</taxon>
        <taxon>Portuninae</taxon>
        <taxon>Portunus</taxon>
    </lineage>
</organism>
<evidence type="ECO:0000313" key="1">
    <source>
        <dbReference type="EMBL" id="MPC81882.1"/>
    </source>
</evidence>
<sequence length="132" mass="14955">MDPHGAFTMPVVQTSNYILRTKCFEYQLSGAVNVLKSICTNADLFCRLNDMNTISQYRVTVSRWRRDSVMVREAWERVNTSTIHVISGPIGHRQVYPETETRYSIMKEAREGCVEGIDLSSSSSLPPSSSFL</sequence>
<dbReference type="Proteomes" id="UP000324222">
    <property type="component" value="Unassembled WGS sequence"/>
</dbReference>
<comment type="caution">
    <text evidence="1">The sequence shown here is derived from an EMBL/GenBank/DDBJ whole genome shotgun (WGS) entry which is preliminary data.</text>
</comment>
<dbReference type="AlphaFoldDB" id="A0A5B7IDE9"/>
<name>A0A5B7IDE9_PORTR</name>
<dbReference type="EMBL" id="VSRR010058289">
    <property type="protein sequence ID" value="MPC81882.1"/>
    <property type="molecule type" value="Genomic_DNA"/>
</dbReference>
<proteinExistence type="predicted"/>
<evidence type="ECO:0000313" key="2">
    <source>
        <dbReference type="Proteomes" id="UP000324222"/>
    </source>
</evidence>
<accession>A0A5B7IDE9</accession>
<reference evidence="1 2" key="1">
    <citation type="submission" date="2019-05" db="EMBL/GenBank/DDBJ databases">
        <title>Another draft genome of Portunus trituberculatus and its Hox gene families provides insights of decapod evolution.</title>
        <authorList>
            <person name="Jeong J.-H."/>
            <person name="Song I."/>
            <person name="Kim S."/>
            <person name="Choi T."/>
            <person name="Kim D."/>
            <person name="Ryu S."/>
            <person name="Kim W."/>
        </authorList>
    </citation>
    <scope>NUCLEOTIDE SEQUENCE [LARGE SCALE GENOMIC DNA]</scope>
    <source>
        <tissue evidence="1">Muscle</tissue>
    </source>
</reference>